<evidence type="ECO:0000313" key="6">
    <source>
        <dbReference type="EMBL" id="MFC5589236.1"/>
    </source>
</evidence>
<dbReference type="PANTHER" id="PTHR30411">
    <property type="entry name" value="CYTOPLASMIC PROTEIN"/>
    <property type="match status" value="1"/>
</dbReference>
<dbReference type="Proteomes" id="UP001596109">
    <property type="component" value="Unassembled WGS sequence"/>
</dbReference>
<feature type="domain" description="YbaK/aminoacyl-tRNA synthetase-associated" evidence="5">
    <location>
        <begin position="40"/>
        <end position="150"/>
    </location>
</feature>
<dbReference type="Gene3D" id="3.90.960.10">
    <property type="entry name" value="YbaK/aminoacyl-tRNA synthetase-associated domain"/>
    <property type="match status" value="1"/>
</dbReference>
<proteinExistence type="inferred from homology"/>
<dbReference type="EC" id="4.2.-.-" evidence="4"/>
<reference evidence="7" key="1">
    <citation type="journal article" date="2019" name="Int. J. Syst. Evol. Microbiol.">
        <title>The Global Catalogue of Microorganisms (GCM) 10K type strain sequencing project: providing services to taxonomists for standard genome sequencing and annotation.</title>
        <authorList>
            <consortium name="The Broad Institute Genomics Platform"/>
            <consortium name="The Broad Institute Genome Sequencing Center for Infectious Disease"/>
            <person name="Wu L."/>
            <person name="Ma J."/>
        </authorList>
    </citation>
    <scope>NUCLEOTIDE SEQUENCE [LARGE SCALE GENOMIC DNA]</scope>
    <source>
        <strain evidence="7">CGMCC 4.1434</strain>
    </source>
</reference>
<dbReference type="InterPro" id="IPR036754">
    <property type="entry name" value="YbaK/aa-tRNA-synt-asso_dom_sf"/>
</dbReference>
<evidence type="ECO:0000256" key="3">
    <source>
        <dbReference type="ARBA" id="ARBA00023239"/>
    </source>
</evidence>
<keyword evidence="7" id="KW-1185">Reference proteome</keyword>
<accession>A0ABW0TKD7</accession>
<keyword evidence="3 4" id="KW-0456">Lyase</keyword>
<dbReference type="InterPro" id="IPR004369">
    <property type="entry name" value="Prolyl-tRNA_editing_YbaK/EbsC"/>
</dbReference>
<dbReference type="InterPro" id="IPR007214">
    <property type="entry name" value="YbaK/aa-tRNA-synth-assoc-dom"/>
</dbReference>
<dbReference type="NCBIfam" id="TIGR00011">
    <property type="entry name" value="YbaK_EbsC"/>
    <property type="match status" value="1"/>
</dbReference>
<protein>
    <recommendedName>
        <fullName evidence="4">Cys-tRNA(Pro)/Cys-tRNA(Cys) deacylase</fullName>
        <ecNumber evidence="4">4.2.-.-</ecNumber>
    </recommendedName>
</protein>
<dbReference type="EMBL" id="JBHSNO010000005">
    <property type="protein sequence ID" value="MFC5589236.1"/>
    <property type="molecule type" value="Genomic_DNA"/>
</dbReference>
<organism evidence="6 7">
    <name type="scientific">Sporosarcina soli</name>
    <dbReference type="NCBI Taxonomy" id="334736"/>
    <lineage>
        <taxon>Bacteria</taxon>
        <taxon>Bacillati</taxon>
        <taxon>Bacillota</taxon>
        <taxon>Bacilli</taxon>
        <taxon>Bacillales</taxon>
        <taxon>Caryophanaceae</taxon>
        <taxon>Sporosarcina</taxon>
    </lineage>
</organism>
<evidence type="ECO:0000256" key="2">
    <source>
        <dbReference type="ARBA" id="ARBA00022917"/>
    </source>
</evidence>
<evidence type="ECO:0000259" key="5">
    <source>
        <dbReference type="Pfam" id="PF04073"/>
    </source>
</evidence>
<evidence type="ECO:0000256" key="1">
    <source>
        <dbReference type="ARBA" id="ARBA00009798"/>
    </source>
</evidence>
<dbReference type="RefSeq" id="WP_381433572.1">
    <property type="nucleotide sequence ID" value="NZ_JBHSNO010000005.1"/>
</dbReference>
<dbReference type="Pfam" id="PF04073">
    <property type="entry name" value="tRNA_edit"/>
    <property type="match status" value="1"/>
</dbReference>
<keyword evidence="2 4" id="KW-0648">Protein biosynthesis</keyword>
<dbReference type="PANTHER" id="PTHR30411:SF0">
    <property type="entry name" value="CYS-TRNA(PRO)_CYS-TRNA(CYS) DEACYLASE YBAK"/>
    <property type="match status" value="1"/>
</dbReference>
<dbReference type="CDD" id="cd00002">
    <property type="entry name" value="YbaK_deacylase"/>
    <property type="match status" value="1"/>
</dbReference>
<evidence type="ECO:0000313" key="7">
    <source>
        <dbReference type="Proteomes" id="UP001596109"/>
    </source>
</evidence>
<gene>
    <name evidence="6" type="primary">ybaK</name>
    <name evidence="6" type="ORF">ACFPRA_10075</name>
</gene>
<dbReference type="PIRSF" id="PIRSF006181">
    <property type="entry name" value="EbsC_YbaK"/>
    <property type="match status" value="1"/>
</dbReference>
<dbReference type="SUPFAM" id="SSF55826">
    <property type="entry name" value="YbaK/ProRS associated domain"/>
    <property type="match status" value="1"/>
</dbReference>
<comment type="similarity">
    <text evidence="1 4">Belongs to the prolyl-tRNA editing family. YbaK/EbsC subfamily.</text>
</comment>
<sequence length="163" mass="17991">MAKQQKKVKTNAVRILDGEGIPYELKTYEVNDGLLDGVSVADKTGQEMETVFKTLVTITGPQELFVFLVPVAKELDLKKAARAAGVKKLEMLPLKELTKETGYMRGGCSAVGMKKKYPTFIDQSAEKLDYMIVSAGKIGLQMKLLPEHLAQVTDATFHDVLKE</sequence>
<name>A0ABW0TKD7_9BACL</name>
<evidence type="ECO:0000256" key="4">
    <source>
        <dbReference type="PIRNR" id="PIRNR006181"/>
    </source>
</evidence>
<comment type="caution">
    <text evidence="6">The sequence shown here is derived from an EMBL/GenBank/DDBJ whole genome shotgun (WGS) entry which is preliminary data.</text>
</comment>